<feature type="transmembrane region" description="Helical" evidence="1">
    <location>
        <begin position="219"/>
        <end position="240"/>
    </location>
</feature>
<dbReference type="EMBL" id="CAEZTM010000026">
    <property type="protein sequence ID" value="CAB4570895.1"/>
    <property type="molecule type" value="Genomic_DNA"/>
</dbReference>
<dbReference type="AlphaFoldDB" id="A0A6J6E6K7"/>
<dbReference type="GO" id="GO:0004175">
    <property type="term" value="F:endopeptidase activity"/>
    <property type="evidence" value="ECO:0007669"/>
    <property type="project" value="UniProtKB-ARBA"/>
</dbReference>
<feature type="transmembrane region" description="Helical" evidence="1">
    <location>
        <begin position="192"/>
        <end position="212"/>
    </location>
</feature>
<feature type="transmembrane region" description="Helical" evidence="1">
    <location>
        <begin position="58"/>
        <end position="80"/>
    </location>
</feature>
<accession>A0A6J6E6K7</accession>
<evidence type="ECO:0000259" key="2">
    <source>
        <dbReference type="Pfam" id="PF02517"/>
    </source>
</evidence>
<organism evidence="3">
    <name type="scientific">freshwater metagenome</name>
    <dbReference type="NCBI Taxonomy" id="449393"/>
    <lineage>
        <taxon>unclassified sequences</taxon>
        <taxon>metagenomes</taxon>
        <taxon>ecological metagenomes</taxon>
    </lineage>
</organism>
<keyword evidence="1" id="KW-1133">Transmembrane helix</keyword>
<protein>
    <submittedName>
        <fullName evidence="3">Unannotated protein</fullName>
    </submittedName>
</protein>
<evidence type="ECO:0000256" key="1">
    <source>
        <dbReference type="SAM" id="Phobius"/>
    </source>
</evidence>
<feature type="transmembrane region" description="Helical" evidence="1">
    <location>
        <begin position="169"/>
        <end position="186"/>
    </location>
</feature>
<dbReference type="GO" id="GO:0080120">
    <property type="term" value="P:CAAX-box protein maturation"/>
    <property type="evidence" value="ECO:0007669"/>
    <property type="project" value="UniProtKB-ARBA"/>
</dbReference>
<evidence type="ECO:0000313" key="3">
    <source>
        <dbReference type="EMBL" id="CAB4570895.1"/>
    </source>
</evidence>
<name>A0A6J6E6K7_9ZZZZ</name>
<feature type="transmembrane region" description="Helical" evidence="1">
    <location>
        <begin position="101"/>
        <end position="121"/>
    </location>
</feature>
<sequence>MSKARLTLEVLLVLGLSLGMSSLYSIVSISVRLAREVALSEQTATLNRSLSEFEWADAIYQILGIVSSLVPVGLVLYLLWQAQPPRFGALGIDATRPGRDAAWGFGLGAAIGIPGLGLYLVGRELGLTVTVVPSALDDYWWSIPMLVLLALRAGLVEEIIAVGYLFNRLRLLHVPVIGIIVIQAFLRATYHLYQGFGAFLGNFVMGLVFGYWYAKTGRLVPLIAAHTLIDVVAFVGYPLAMDSFPEILGNVG</sequence>
<keyword evidence="1" id="KW-0812">Transmembrane</keyword>
<dbReference type="Pfam" id="PF02517">
    <property type="entry name" value="Rce1-like"/>
    <property type="match status" value="1"/>
</dbReference>
<feature type="transmembrane region" description="Helical" evidence="1">
    <location>
        <begin position="141"/>
        <end position="162"/>
    </location>
</feature>
<feature type="domain" description="CAAX prenyl protease 2/Lysostaphin resistance protein A-like" evidence="2">
    <location>
        <begin position="140"/>
        <end position="232"/>
    </location>
</feature>
<reference evidence="3" key="1">
    <citation type="submission" date="2020-05" db="EMBL/GenBank/DDBJ databases">
        <authorList>
            <person name="Chiriac C."/>
            <person name="Salcher M."/>
            <person name="Ghai R."/>
            <person name="Kavagutti S V."/>
        </authorList>
    </citation>
    <scope>NUCLEOTIDE SEQUENCE</scope>
</reference>
<gene>
    <name evidence="3" type="ORF">UFOPK1684_00706</name>
</gene>
<dbReference type="InterPro" id="IPR003675">
    <property type="entry name" value="Rce1/LyrA-like_dom"/>
</dbReference>
<proteinExistence type="predicted"/>
<keyword evidence="1" id="KW-0472">Membrane</keyword>